<dbReference type="SUPFAM" id="SSF47384">
    <property type="entry name" value="Homodimeric domain of signal transducing histidine kinase"/>
    <property type="match status" value="1"/>
</dbReference>
<evidence type="ECO:0000256" key="5">
    <source>
        <dbReference type="ARBA" id="ARBA00022777"/>
    </source>
</evidence>
<dbReference type="RefSeq" id="WP_145262877.1">
    <property type="nucleotide sequence ID" value="NZ_CP036279.1"/>
</dbReference>
<dbReference type="Proteomes" id="UP000317093">
    <property type="component" value="Chromosome"/>
</dbReference>
<dbReference type="SMART" id="SM00065">
    <property type="entry name" value="GAF"/>
    <property type="match status" value="1"/>
</dbReference>
<keyword evidence="3 6" id="KW-0597">Phosphoprotein</keyword>
<dbReference type="Pfam" id="PF00072">
    <property type="entry name" value="Response_reg"/>
    <property type="match status" value="1"/>
</dbReference>
<dbReference type="NCBIfam" id="TIGR00229">
    <property type="entry name" value="sensory_box"/>
    <property type="match status" value="1"/>
</dbReference>
<dbReference type="CDD" id="cd00130">
    <property type="entry name" value="PAS"/>
    <property type="match status" value="1"/>
</dbReference>
<proteinExistence type="predicted"/>
<name>A0A518BC81_9BACT</name>
<evidence type="ECO:0000313" key="12">
    <source>
        <dbReference type="Proteomes" id="UP000317093"/>
    </source>
</evidence>
<feature type="modified residue" description="4-aspartylphosphate" evidence="6">
    <location>
        <position position="848"/>
    </location>
</feature>
<evidence type="ECO:0000256" key="2">
    <source>
        <dbReference type="ARBA" id="ARBA00012438"/>
    </source>
</evidence>
<keyword evidence="7" id="KW-1133">Transmembrane helix</keyword>
<evidence type="ECO:0000259" key="10">
    <source>
        <dbReference type="PROSITE" id="PS50113"/>
    </source>
</evidence>
<dbReference type="InterPro" id="IPR000700">
    <property type="entry name" value="PAS-assoc_C"/>
</dbReference>
<evidence type="ECO:0000256" key="1">
    <source>
        <dbReference type="ARBA" id="ARBA00000085"/>
    </source>
</evidence>
<evidence type="ECO:0000313" key="11">
    <source>
        <dbReference type="EMBL" id="QDU64579.1"/>
    </source>
</evidence>
<dbReference type="Gene3D" id="3.30.565.10">
    <property type="entry name" value="Histidine kinase-like ATPase, C-terminal domain"/>
    <property type="match status" value="1"/>
</dbReference>
<evidence type="ECO:0000259" key="9">
    <source>
        <dbReference type="PROSITE" id="PS50110"/>
    </source>
</evidence>
<dbReference type="InterPro" id="IPR035965">
    <property type="entry name" value="PAS-like_dom_sf"/>
</dbReference>
<keyword evidence="12" id="KW-1185">Reference proteome</keyword>
<dbReference type="SUPFAM" id="SSF55874">
    <property type="entry name" value="ATPase domain of HSP90 chaperone/DNA topoisomerase II/histidine kinase"/>
    <property type="match status" value="1"/>
</dbReference>
<dbReference type="InterPro" id="IPR029016">
    <property type="entry name" value="GAF-like_dom_sf"/>
</dbReference>
<dbReference type="PANTHER" id="PTHR43065:SF42">
    <property type="entry name" value="TWO-COMPONENT SENSOR PPRA"/>
    <property type="match status" value="1"/>
</dbReference>
<dbReference type="InterPro" id="IPR004358">
    <property type="entry name" value="Sig_transdc_His_kin-like_C"/>
</dbReference>
<dbReference type="SUPFAM" id="SSF55781">
    <property type="entry name" value="GAF domain-like"/>
    <property type="match status" value="1"/>
</dbReference>
<dbReference type="EC" id="2.7.13.3" evidence="2"/>
<evidence type="ECO:0000256" key="4">
    <source>
        <dbReference type="ARBA" id="ARBA00022679"/>
    </source>
</evidence>
<dbReference type="SMART" id="SM00388">
    <property type="entry name" value="HisKA"/>
    <property type="match status" value="1"/>
</dbReference>
<dbReference type="InterPro" id="IPR000014">
    <property type="entry name" value="PAS"/>
</dbReference>
<dbReference type="Gene3D" id="3.40.50.2300">
    <property type="match status" value="1"/>
</dbReference>
<dbReference type="SMART" id="SM00448">
    <property type="entry name" value="REC"/>
    <property type="match status" value="1"/>
</dbReference>
<feature type="domain" description="Response regulatory" evidence="9">
    <location>
        <begin position="797"/>
        <end position="913"/>
    </location>
</feature>
<evidence type="ECO:0000256" key="7">
    <source>
        <dbReference type="SAM" id="Phobius"/>
    </source>
</evidence>
<dbReference type="InterPro" id="IPR005467">
    <property type="entry name" value="His_kinase_dom"/>
</dbReference>
<dbReference type="KEGG" id="knv:Pan216_54690"/>
<dbReference type="SMART" id="SM00091">
    <property type="entry name" value="PAS"/>
    <property type="match status" value="1"/>
</dbReference>
<feature type="domain" description="Histidine kinase" evidence="8">
    <location>
        <begin position="551"/>
        <end position="776"/>
    </location>
</feature>
<dbReference type="InterPro" id="IPR003661">
    <property type="entry name" value="HisK_dim/P_dom"/>
</dbReference>
<evidence type="ECO:0000256" key="3">
    <source>
        <dbReference type="ARBA" id="ARBA00022553"/>
    </source>
</evidence>
<dbReference type="PANTHER" id="PTHR43065">
    <property type="entry name" value="SENSOR HISTIDINE KINASE"/>
    <property type="match status" value="1"/>
</dbReference>
<evidence type="ECO:0000256" key="6">
    <source>
        <dbReference type="PROSITE-ProRule" id="PRU00169"/>
    </source>
</evidence>
<protein>
    <recommendedName>
        <fullName evidence="2">histidine kinase</fullName>
        <ecNumber evidence="2">2.7.13.3</ecNumber>
    </recommendedName>
</protein>
<dbReference type="InterPro" id="IPR011006">
    <property type="entry name" value="CheY-like_superfamily"/>
</dbReference>
<accession>A0A518BC81</accession>
<dbReference type="Gene3D" id="3.30.450.20">
    <property type="entry name" value="PAS domain"/>
    <property type="match status" value="1"/>
</dbReference>
<dbReference type="GO" id="GO:0000155">
    <property type="term" value="F:phosphorelay sensor kinase activity"/>
    <property type="evidence" value="ECO:0007669"/>
    <property type="project" value="InterPro"/>
</dbReference>
<organism evidence="11 12">
    <name type="scientific">Kolteria novifilia</name>
    <dbReference type="NCBI Taxonomy" id="2527975"/>
    <lineage>
        <taxon>Bacteria</taxon>
        <taxon>Pseudomonadati</taxon>
        <taxon>Planctomycetota</taxon>
        <taxon>Planctomycetia</taxon>
        <taxon>Kolteriales</taxon>
        <taxon>Kolteriaceae</taxon>
        <taxon>Kolteria</taxon>
    </lineage>
</organism>
<feature type="transmembrane region" description="Helical" evidence="7">
    <location>
        <begin position="188"/>
        <end position="213"/>
    </location>
</feature>
<dbReference type="PROSITE" id="PS50109">
    <property type="entry name" value="HIS_KIN"/>
    <property type="match status" value="1"/>
</dbReference>
<dbReference type="Gene3D" id="3.30.450.40">
    <property type="match status" value="1"/>
</dbReference>
<feature type="transmembrane region" description="Helical" evidence="7">
    <location>
        <begin position="18"/>
        <end position="44"/>
    </location>
</feature>
<dbReference type="EMBL" id="CP036279">
    <property type="protein sequence ID" value="QDU64579.1"/>
    <property type="molecule type" value="Genomic_DNA"/>
</dbReference>
<dbReference type="SUPFAM" id="SSF55785">
    <property type="entry name" value="PYP-like sensor domain (PAS domain)"/>
    <property type="match status" value="1"/>
</dbReference>
<keyword evidence="4" id="KW-0808">Transferase</keyword>
<dbReference type="InterPro" id="IPR036890">
    <property type="entry name" value="HATPase_C_sf"/>
</dbReference>
<dbReference type="AlphaFoldDB" id="A0A518BC81"/>
<dbReference type="InterPro" id="IPR003594">
    <property type="entry name" value="HATPase_dom"/>
</dbReference>
<comment type="catalytic activity">
    <reaction evidence="1">
        <text>ATP + protein L-histidine = ADP + protein N-phospho-L-histidine.</text>
        <dbReference type="EC" id="2.7.13.3"/>
    </reaction>
</comment>
<dbReference type="InterPro" id="IPR036097">
    <property type="entry name" value="HisK_dim/P_sf"/>
</dbReference>
<feature type="domain" description="PAC" evidence="10">
    <location>
        <begin position="479"/>
        <end position="531"/>
    </location>
</feature>
<sequence length="916" mass="101094">MMDNATTRLPIDRTWRGLALACGAGFLLTIALFVALSWSVLSLFRQLQVTSSSESRLQILLGEIAFQDEVLSMSARMAAATGQPRWFERYEQTAGVTLKTLGEVGKLVDDPACVSSLQRVAKADATSKEVEERALSLVRQGNGPVALKLLTSPAYFETEVEFKDSVESLSEAVHERSKRLLGHLRQRLSIVSISGVTCAVLIIACWLIILRLLPREFLRKERNQREALHRGYESALLLLAQSKTNASSGLGPILAEITEVAARTLPVSQVGVWLFNEDRSAIRCLDLYHVDSDSHTGQQELKASCYPRYFSALEEGRLIAASDAVNDPRTNEFAADYLIPNHIASMLDVPIRVGDSQLGVVCHEHVGKRRHWTVDEEHFAASIADFVSLAFQEIQRRRSEEALIESEARYRSIGELIPFGFWSCDQSGEVTYLSASFLEVIGMKKFDDLQGAIGEQPFPDEVVAIFDYWRRCIAANEQVDAEFPLVGIDGRTRTILTRGSPILDERGEVRSWAGLNLDMTDRRRDDQERRRLEAKMQQAQKLESLGVLAGGIAHDFNNLLMAVLGNASLALIDLSEESPARKSVEQIETAALRAADLTRELLAYSGKGSFVIESLDVSALVEEMAHLLEVSISKSARLSLQFAPSLPAIEGDATQLRQVIMNLITNASDAIGERRGEITIQTGLLHADRDYLADVFPEHDLPEGDYVYLDVADDGAGMDDETKARIFDPFFSTKFTGRGLGLAAVLGIVRGHRGGIRVVSKPGEGTTFRIHLPVCPESPTETPIVEVEPQSWMGEGLVLVIDDEVDVVEVTSNMLQKFGFRVLSATGGPEGVSLFQEHADEIDAVVVDMTMPEMDGAQVCERIHGVRADLPILITSGYSEHDVLNRIHGNSVAGFLHKPYKPTDLASRLREMLDDR</sequence>
<dbReference type="Gene3D" id="1.10.287.130">
    <property type="match status" value="1"/>
</dbReference>
<dbReference type="OrthoDB" id="5287556at2"/>
<gene>
    <name evidence="11" type="ORF">Pan216_54690</name>
</gene>
<keyword evidence="7" id="KW-0812">Transmembrane</keyword>
<dbReference type="SMART" id="SM00387">
    <property type="entry name" value="HATPase_c"/>
    <property type="match status" value="1"/>
</dbReference>
<dbReference type="PROSITE" id="PS50113">
    <property type="entry name" value="PAC"/>
    <property type="match status" value="1"/>
</dbReference>
<dbReference type="Pfam" id="PF02518">
    <property type="entry name" value="HATPase_c"/>
    <property type="match status" value="1"/>
</dbReference>
<reference evidence="11 12" key="1">
    <citation type="submission" date="2019-02" db="EMBL/GenBank/DDBJ databases">
        <title>Deep-cultivation of Planctomycetes and their phenomic and genomic characterization uncovers novel biology.</title>
        <authorList>
            <person name="Wiegand S."/>
            <person name="Jogler M."/>
            <person name="Boedeker C."/>
            <person name="Pinto D."/>
            <person name="Vollmers J."/>
            <person name="Rivas-Marin E."/>
            <person name="Kohn T."/>
            <person name="Peeters S.H."/>
            <person name="Heuer A."/>
            <person name="Rast P."/>
            <person name="Oberbeckmann S."/>
            <person name="Bunk B."/>
            <person name="Jeske O."/>
            <person name="Meyerdierks A."/>
            <person name="Storesund J.E."/>
            <person name="Kallscheuer N."/>
            <person name="Luecker S."/>
            <person name="Lage O.M."/>
            <person name="Pohl T."/>
            <person name="Merkel B.J."/>
            <person name="Hornburger P."/>
            <person name="Mueller R.-W."/>
            <person name="Bruemmer F."/>
            <person name="Labrenz M."/>
            <person name="Spormann A.M."/>
            <person name="Op den Camp H."/>
            <person name="Overmann J."/>
            <person name="Amann R."/>
            <person name="Jetten M.S.M."/>
            <person name="Mascher T."/>
            <person name="Medema M.H."/>
            <person name="Devos D.P."/>
            <person name="Kaster A.-K."/>
            <person name="Ovreas L."/>
            <person name="Rohde M."/>
            <person name="Galperin M.Y."/>
            <person name="Jogler C."/>
        </authorList>
    </citation>
    <scope>NUCLEOTIDE SEQUENCE [LARGE SCALE GENOMIC DNA]</scope>
    <source>
        <strain evidence="11 12">Pan216</strain>
    </source>
</reference>
<dbReference type="PROSITE" id="PS50110">
    <property type="entry name" value="RESPONSE_REGULATORY"/>
    <property type="match status" value="1"/>
</dbReference>
<dbReference type="InterPro" id="IPR001789">
    <property type="entry name" value="Sig_transdc_resp-reg_receiver"/>
</dbReference>
<dbReference type="CDD" id="cd00156">
    <property type="entry name" value="REC"/>
    <property type="match status" value="1"/>
</dbReference>
<dbReference type="PRINTS" id="PR00344">
    <property type="entry name" value="BCTRLSENSOR"/>
</dbReference>
<dbReference type="Pfam" id="PF08448">
    <property type="entry name" value="PAS_4"/>
    <property type="match status" value="1"/>
</dbReference>
<evidence type="ECO:0000259" key="8">
    <source>
        <dbReference type="PROSITE" id="PS50109"/>
    </source>
</evidence>
<dbReference type="InterPro" id="IPR003018">
    <property type="entry name" value="GAF"/>
</dbReference>
<dbReference type="SUPFAM" id="SSF52172">
    <property type="entry name" value="CheY-like"/>
    <property type="match status" value="1"/>
</dbReference>
<dbReference type="InterPro" id="IPR013656">
    <property type="entry name" value="PAS_4"/>
</dbReference>
<keyword evidence="7" id="KW-0472">Membrane</keyword>
<dbReference type="Pfam" id="PF01590">
    <property type="entry name" value="GAF"/>
    <property type="match status" value="1"/>
</dbReference>
<keyword evidence="5" id="KW-0418">Kinase</keyword>